<evidence type="ECO:0000259" key="3">
    <source>
        <dbReference type="PROSITE" id="PS51123"/>
    </source>
</evidence>
<accession>A0ABM8JX02</accession>
<dbReference type="Proteomes" id="UP001529514">
    <property type="component" value="Chromosome"/>
</dbReference>
<keyword evidence="1" id="KW-0472">Membrane</keyword>
<dbReference type="InterPro" id="IPR006665">
    <property type="entry name" value="OmpA-like"/>
</dbReference>
<sequence>MSISERVRNRRVELNLTQVELAALAGVKQQSIQQLESGATKRPRFLLELSKALKCSLEWLQYGTGEPIVEEMPQLPKISIHSTDINIPPNYRKLTKEQEELLDLFDSLPAEEASRFLRELKVKSAHFAAIFAEMLAKHGNKAG</sequence>
<name>A0ABM8JX02_9GAMM</name>
<dbReference type="PROSITE" id="PS51123">
    <property type="entry name" value="OMPA_2"/>
    <property type="match status" value="1"/>
</dbReference>
<gene>
    <name evidence="4" type="ORF">TCT1_14170</name>
</gene>
<organism evidence="4 5">
    <name type="scientific">Xenorhabdus taiwanensis</name>
    <dbReference type="NCBI Taxonomy" id="3085177"/>
    <lineage>
        <taxon>Bacteria</taxon>
        <taxon>Pseudomonadati</taxon>
        <taxon>Pseudomonadota</taxon>
        <taxon>Gammaproteobacteria</taxon>
        <taxon>Enterobacterales</taxon>
        <taxon>Morganellaceae</taxon>
        <taxon>Xenorhabdus</taxon>
    </lineage>
</organism>
<dbReference type="EMBL" id="AP028978">
    <property type="protein sequence ID" value="BET96496.1"/>
    <property type="molecule type" value="Genomic_DNA"/>
</dbReference>
<dbReference type="Pfam" id="PF01381">
    <property type="entry name" value="HTH_3"/>
    <property type="match status" value="1"/>
</dbReference>
<dbReference type="RefSeq" id="WP_374053272.1">
    <property type="nucleotide sequence ID" value="NZ_AP028978.1"/>
</dbReference>
<proteinExistence type="predicted"/>
<dbReference type="InterPro" id="IPR010982">
    <property type="entry name" value="Lambda_DNA-bd_dom_sf"/>
</dbReference>
<reference evidence="4 5" key="1">
    <citation type="submission" date="2023-10" db="EMBL/GenBank/DDBJ databases">
        <title>Xenorhabdus taiwanensis sp. nov., a symbiotic bacterium associated with the entomopathogenic nematode Steinernema taiwanensis.</title>
        <authorList>
            <person name="Tseng C.T."/>
            <person name="Shu H.Y."/>
            <person name="Chen M.H."/>
            <person name="Fang Y.J."/>
            <person name="Wu T.L."/>
            <person name="Lin Y.C."/>
            <person name="Huang C.J."/>
        </authorList>
    </citation>
    <scope>NUCLEOTIDE SEQUENCE [LARGE SCALE GENOMIC DNA]</scope>
    <source>
        <strain evidence="4 5">TCT-1</strain>
    </source>
</reference>
<evidence type="ECO:0000313" key="4">
    <source>
        <dbReference type="EMBL" id="BET96496.1"/>
    </source>
</evidence>
<dbReference type="SUPFAM" id="SSF47413">
    <property type="entry name" value="lambda repressor-like DNA-binding domains"/>
    <property type="match status" value="1"/>
</dbReference>
<dbReference type="Gene3D" id="1.10.260.40">
    <property type="entry name" value="lambda repressor-like DNA-binding domains"/>
    <property type="match status" value="1"/>
</dbReference>
<evidence type="ECO:0000259" key="2">
    <source>
        <dbReference type="PROSITE" id="PS50943"/>
    </source>
</evidence>
<keyword evidence="5" id="KW-1185">Reference proteome</keyword>
<feature type="domain" description="HTH cro/C1-type" evidence="2">
    <location>
        <begin position="7"/>
        <end position="60"/>
    </location>
</feature>
<dbReference type="CDD" id="cd00093">
    <property type="entry name" value="HTH_XRE"/>
    <property type="match status" value="1"/>
</dbReference>
<evidence type="ECO:0000313" key="5">
    <source>
        <dbReference type="Proteomes" id="UP001529514"/>
    </source>
</evidence>
<feature type="domain" description="OmpA-like" evidence="3">
    <location>
        <begin position="1"/>
        <end position="20"/>
    </location>
</feature>
<protein>
    <recommendedName>
        <fullName evidence="6">Helix-turn-helix domain-containing protein</fullName>
    </recommendedName>
</protein>
<evidence type="ECO:0008006" key="6">
    <source>
        <dbReference type="Google" id="ProtNLM"/>
    </source>
</evidence>
<dbReference type="PROSITE" id="PS50943">
    <property type="entry name" value="HTH_CROC1"/>
    <property type="match status" value="1"/>
</dbReference>
<evidence type="ECO:0000256" key="1">
    <source>
        <dbReference type="PROSITE-ProRule" id="PRU00473"/>
    </source>
</evidence>
<dbReference type="InterPro" id="IPR001387">
    <property type="entry name" value="Cro/C1-type_HTH"/>
</dbReference>
<dbReference type="SMART" id="SM00530">
    <property type="entry name" value="HTH_XRE"/>
    <property type="match status" value="1"/>
</dbReference>